<dbReference type="Proteomes" id="UP000800092">
    <property type="component" value="Unassembled WGS sequence"/>
</dbReference>
<reference evidence="1" key="1">
    <citation type="journal article" date="2020" name="Stud. Mycol.">
        <title>101 Dothideomycetes genomes: a test case for predicting lifestyles and emergence of pathogens.</title>
        <authorList>
            <person name="Haridas S."/>
            <person name="Albert R."/>
            <person name="Binder M."/>
            <person name="Bloem J."/>
            <person name="Labutti K."/>
            <person name="Salamov A."/>
            <person name="Andreopoulos B."/>
            <person name="Baker S."/>
            <person name="Barry K."/>
            <person name="Bills G."/>
            <person name="Bluhm B."/>
            <person name="Cannon C."/>
            <person name="Castanera R."/>
            <person name="Culley D."/>
            <person name="Daum C."/>
            <person name="Ezra D."/>
            <person name="Gonzalez J."/>
            <person name="Henrissat B."/>
            <person name="Kuo A."/>
            <person name="Liang C."/>
            <person name="Lipzen A."/>
            <person name="Lutzoni F."/>
            <person name="Magnuson J."/>
            <person name="Mondo S."/>
            <person name="Nolan M."/>
            <person name="Ohm R."/>
            <person name="Pangilinan J."/>
            <person name="Park H.-J."/>
            <person name="Ramirez L."/>
            <person name="Alfaro M."/>
            <person name="Sun H."/>
            <person name="Tritt A."/>
            <person name="Yoshinaga Y."/>
            <person name="Zwiers L.-H."/>
            <person name="Turgeon B."/>
            <person name="Goodwin S."/>
            <person name="Spatafora J."/>
            <person name="Crous P."/>
            <person name="Grigoriev I."/>
        </authorList>
    </citation>
    <scope>NUCLEOTIDE SEQUENCE</scope>
    <source>
        <strain evidence="1">Tuck. ex Michener</strain>
    </source>
</reference>
<evidence type="ECO:0000313" key="2">
    <source>
        <dbReference type="Proteomes" id="UP000800092"/>
    </source>
</evidence>
<keyword evidence="2" id="KW-1185">Reference proteome</keyword>
<gene>
    <name evidence="1" type="ORF">EV356DRAFT_497145</name>
</gene>
<accession>A0A6A6GT78</accession>
<name>A0A6A6GT78_VIRVR</name>
<dbReference type="EMBL" id="ML991889">
    <property type="protein sequence ID" value="KAF2228829.1"/>
    <property type="molecule type" value="Genomic_DNA"/>
</dbReference>
<evidence type="ECO:0000313" key="1">
    <source>
        <dbReference type="EMBL" id="KAF2228829.1"/>
    </source>
</evidence>
<sequence length="153" mass="16769">MAISHHHLVHVWIHCGDDGHVLYDDGSPDADDDALSDDVDDGGRHSTCCYGLSDAILTSGTMSAKSGSSQEGNALVPENISGDGAERYCVMFEDDIQVPPAIGTQLVHAVASFPEDLQKKVCDSLMVVLFRMFPVPPERSVHLWSSWKRRFLE</sequence>
<organism evidence="1 2">
    <name type="scientific">Viridothelium virens</name>
    <name type="common">Speckled blister lichen</name>
    <name type="synonym">Trypethelium virens</name>
    <dbReference type="NCBI Taxonomy" id="1048519"/>
    <lineage>
        <taxon>Eukaryota</taxon>
        <taxon>Fungi</taxon>
        <taxon>Dikarya</taxon>
        <taxon>Ascomycota</taxon>
        <taxon>Pezizomycotina</taxon>
        <taxon>Dothideomycetes</taxon>
        <taxon>Dothideomycetes incertae sedis</taxon>
        <taxon>Trypetheliales</taxon>
        <taxon>Trypetheliaceae</taxon>
        <taxon>Viridothelium</taxon>
    </lineage>
</organism>
<protein>
    <submittedName>
        <fullName evidence="1">Uncharacterized protein</fullName>
    </submittedName>
</protein>
<dbReference type="AlphaFoldDB" id="A0A6A6GT78"/>
<proteinExistence type="predicted"/>